<dbReference type="GO" id="GO:0003700">
    <property type="term" value="F:DNA-binding transcription factor activity"/>
    <property type="evidence" value="ECO:0007669"/>
    <property type="project" value="TreeGrafter"/>
</dbReference>
<feature type="domain" description="C2H2-type" evidence="9">
    <location>
        <begin position="59"/>
        <end position="88"/>
    </location>
</feature>
<keyword evidence="6" id="KW-0804">Transcription</keyword>
<reference evidence="10 11" key="1">
    <citation type="journal article" date="2020" name="bioRxiv">
        <title>Sequence and annotation of 42 cannabis genomes reveals extensive copy number variation in cannabinoid synthesis and pathogen resistance genes.</title>
        <authorList>
            <person name="Mckernan K.J."/>
            <person name="Helbert Y."/>
            <person name="Kane L.T."/>
            <person name="Ebling H."/>
            <person name="Zhang L."/>
            <person name="Liu B."/>
            <person name="Eaton Z."/>
            <person name="Mclaughlin S."/>
            <person name="Kingan S."/>
            <person name="Baybayan P."/>
            <person name="Concepcion G."/>
            <person name="Jordan M."/>
            <person name="Riva A."/>
            <person name="Barbazuk W."/>
            <person name="Harkins T."/>
        </authorList>
    </citation>
    <scope>NUCLEOTIDE SEQUENCE [LARGE SCALE GENOMIC DNA]</scope>
    <source>
        <strain evidence="11">cv. Jamaican Lion 4</strain>
        <tissue evidence="10">Leaf</tissue>
    </source>
</reference>
<dbReference type="PROSITE" id="PS50157">
    <property type="entry name" value="ZINC_FINGER_C2H2_2"/>
    <property type="match status" value="2"/>
</dbReference>
<evidence type="ECO:0000313" key="10">
    <source>
        <dbReference type="EMBL" id="KAF4354110.1"/>
    </source>
</evidence>
<dbReference type="GO" id="GO:0008270">
    <property type="term" value="F:zinc ion binding"/>
    <property type="evidence" value="ECO:0007669"/>
    <property type="project" value="UniProtKB-KW"/>
</dbReference>
<dbReference type="PANTHER" id="PTHR46179">
    <property type="entry name" value="ZINC FINGER PROTEIN"/>
    <property type="match status" value="1"/>
</dbReference>
<name>A0A7J6E8E3_CANSA</name>
<dbReference type="InterPro" id="IPR036236">
    <property type="entry name" value="Znf_C2H2_sf"/>
</dbReference>
<evidence type="ECO:0000256" key="8">
    <source>
        <dbReference type="PROSITE-ProRule" id="PRU00042"/>
    </source>
</evidence>
<dbReference type="Pfam" id="PF00096">
    <property type="entry name" value="zf-C2H2"/>
    <property type="match status" value="1"/>
</dbReference>
<dbReference type="EMBL" id="JAATIQ010000486">
    <property type="protein sequence ID" value="KAF4354110.1"/>
    <property type="molecule type" value="Genomic_DNA"/>
</dbReference>
<keyword evidence="5" id="KW-0805">Transcription regulation</keyword>
<sequence>MWSYFQESCLFETAYAKPFYRGTNIFENKNYIIFGVKHWIPQKELQNADGFDLNGPRPHVCPVDDCPSSYRRKDHLNRHLLIHKGKLFKCPIENCKSEFSVKANIKRHVEELHNEGRASPSTECENTERKHVCQEAGCGKAFAFSIKAT</sequence>
<dbReference type="InterPro" id="IPR051061">
    <property type="entry name" value="Zinc_finger_trans_reg"/>
</dbReference>
<dbReference type="GO" id="GO:0080084">
    <property type="term" value="F:5S rDNA binding"/>
    <property type="evidence" value="ECO:0007669"/>
    <property type="project" value="TreeGrafter"/>
</dbReference>
<dbReference type="Gene3D" id="3.30.160.60">
    <property type="entry name" value="Classic Zinc Finger"/>
    <property type="match status" value="2"/>
</dbReference>
<dbReference type="InterPro" id="IPR013087">
    <property type="entry name" value="Znf_C2H2_type"/>
</dbReference>
<dbReference type="AlphaFoldDB" id="A0A7J6E8E3"/>
<comment type="subcellular location">
    <subcellularLocation>
        <location evidence="1">Nucleus</location>
    </subcellularLocation>
</comment>
<gene>
    <name evidence="10" type="ORF">G4B88_016995</name>
</gene>
<dbReference type="GO" id="GO:0005730">
    <property type="term" value="C:nucleolus"/>
    <property type="evidence" value="ECO:0007669"/>
    <property type="project" value="TreeGrafter"/>
</dbReference>
<comment type="caution">
    <text evidence="10">The sequence shown here is derived from an EMBL/GenBank/DDBJ whole genome shotgun (WGS) entry which is preliminary data.</text>
</comment>
<organism evidence="10 11">
    <name type="scientific">Cannabis sativa</name>
    <name type="common">Hemp</name>
    <name type="synonym">Marijuana</name>
    <dbReference type="NCBI Taxonomy" id="3483"/>
    <lineage>
        <taxon>Eukaryota</taxon>
        <taxon>Viridiplantae</taxon>
        <taxon>Streptophyta</taxon>
        <taxon>Embryophyta</taxon>
        <taxon>Tracheophyta</taxon>
        <taxon>Spermatophyta</taxon>
        <taxon>Magnoliopsida</taxon>
        <taxon>eudicotyledons</taxon>
        <taxon>Gunneridae</taxon>
        <taxon>Pentapetalae</taxon>
        <taxon>rosids</taxon>
        <taxon>fabids</taxon>
        <taxon>Rosales</taxon>
        <taxon>Cannabaceae</taxon>
        <taxon>Cannabis</taxon>
    </lineage>
</organism>
<evidence type="ECO:0000259" key="9">
    <source>
        <dbReference type="PROSITE" id="PS50157"/>
    </source>
</evidence>
<keyword evidence="4" id="KW-0862">Zinc</keyword>
<protein>
    <recommendedName>
        <fullName evidence="9">C2H2-type domain-containing protein</fullName>
    </recommendedName>
</protein>
<dbReference type="SUPFAM" id="SSF57667">
    <property type="entry name" value="beta-beta-alpha zinc fingers"/>
    <property type="match status" value="2"/>
</dbReference>
<evidence type="ECO:0000256" key="1">
    <source>
        <dbReference type="ARBA" id="ARBA00004123"/>
    </source>
</evidence>
<proteinExistence type="predicted"/>
<evidence type="ECO:0000256" key="2">
    <source>
        <dbReference type="ARBA" id="ARBA00022723"/>
    </source>
</evidence>
<evidence type="ECO:0000256" key="4">
    <source>
        <dbReference type="ARBA" id="ARBA00022833"/>
    </source>
</evidence>
<feature type="domain" description="C2H2-type" evidence="9">
    <location>
        <begin position="88"/>
        <end position="118"/>
    </location>
</feature>
<dbReference type="Proteomes" id="UP000583929">
    <property type="component" value="Unassembled WGS sequence"/>
</dbReference>
<dbReference type="SMART" id="SM00355">
    <property type="entry name" value="ZnF_C2H2"/>
    <property type="match status" value="2"/>
</dbReference>
<evidence type="ECO:0000256" key="3">
    <source>
        <dbReference type="ARBA" id="ARBA00022771"/>
    </source>
</evidence>
<dbReference type="GO" id="GO:0006357">
    <property type="term" value="P:regulation of transcription by RNA polymerase II"/>
    <property type="evidence" value="ECO:0007669"/>
    <property type="project" value="TreeGrafter"/>
</dbReference>
<keyword evidence="3 8" id="KW-0863">Zinc-finger</keyword>
<keyword evidence="7" id="KW-0539">Nucleus</keyword>
<keyword evidence="11" id="KW-1185">Reference proteome</keyword>
<dbReference type="PROSITE" id="PS00028">
    <property type="entry name" value="ZINC_FINGER_C2H2_1"/>
    <property type="match status" value="2"/>
</dbReference>
<accession>A0A7J6E8E3</accession>
<keyword evidence="2" id="KW-0479">Metal-binding</keyword>
<evidence type="ECO:0000313" key="11">
    <source>
        <dbReference type="Proteomes" id="UP000583929"/>
    </source>
</evidence>
<dbReference type="PANTHER" id="PTHR46179:SF13">
    <property type="entry name" value="C2H2-TYPE DOMAIN-CONTAINING PROTEIN"/>
    <property type="match status" value="1"/>
</dbReference>
<evidence type="ECO:0000256" key="7">
    <source>
        <dbReference type="ARBA" id="ARBA00023242"/>
    </source>
</evidence>
<evidence type="ECO:0000256" key="5">
    <source>
        <dbReference type="ARBA" id="ARBA00023015"/>
    </source>
</evidence>
<evidence type="ECO:0000256" key="6">
    <source>
        <dbReference type="ARBA" id="ARBA00023163"/>
    </source>
</evidence>